<proteinExistence type="predicted"/>
<accession>A0AAD6LYR4</accession>
<dbReference type="EMBL" id="JAQIZT010000013">
    <property type="protein sequence ID" value="KAJ6975134.1"/>
    <property type="molecule type" value="Genomic_DNA"/>
</dbReference>
<protein>
    <submittedName>
        <fullName evidence="1">Uncharacterized protein</fullName>
    </submittedName>
</protein>
<evidence type="ECO:0000313" key="1">
    <source>
        <dbReference type="EMBL" id="KAJ6975134.1"/>
    </source>
</evidence>
<reference evidence="1" key="1">
    <citation type="journal article" date="2023" name="Mol. Ecol. Resour.">
        <title>Chromosome-level genome assembly of a triploid poplar Populus alba 'Berolinensis'.</title>
        <authorList>
            <person name="Chen S."/>
            <person name="Yu Y."/>
            <person name="Wang X."/>
            <person name="Wang S."/>
            <person name="Zhang T."/>
            <person name="Zhou Y."/>
            <person name="He R."/>
            <person name="Meng N."/>
            <person name="Wang Y."/>
            <person name="Liu W."/>
            <person name="Liu Z."/>
            <person name="Liu J."/>
            <person name="Guo Q."/>
            <person name="Huang H."/>
            <person name="Sederoff R.R."/>
            <person name="Wang G."/>
            <person name="Qu G."/>
            <person name="Chen S."/>
        </authorList>
    </citation>
    <scope>NUCLEOTIDE SEQUENCE</scope>
    <source>
        <strain evidence="1">SC-2020</strain>
    </source>
</reference>
<name>A0AAD6LYR4_9ROSI</name>
<dbReference type="Proteomes" id="UP001164929">
    <property type="component" value="Chromosome 13"/>
</dbReference>
<keyword evidence="2" id="KW-1185">Reference proteome</keyword>
<dbReference type="AlphaFoldDB" id="A0AAD6LYR4"/>
<sequence>MENIEILTSSGREKISYFVQKLLLSGQLYGKKGSHFSDRQSAVKEKQCNVLCKIGLLPPYRETKI</sequence>
<organism evidence="1 2">
    <name type="scientific">Populus alba x Populus x berolinensis</name>
    <dbReference type="NCBI Taxonomy" id="444605"/>
    <lineage>
        <taxon>Eukaryota</taxon>
        <taxon>Viridiplantae</taxon>
        <taxon>Streptophyta</taxon>
        <taxon>Embryophyta</taxon>
        <taxon>Tracheophyta</taxon>
        <taxon>Spermatophyta</taxon>
        <taxon>Magnoliopsida</taxon>
        <taxon>eudicotyledons</taxon>
        <taxon>Gunneridae</taxon>
        <taxon>Pentapetalae</taxon>
        <taxon>rosids</taxon>
        <taxon>fabids</taxon>
        <taxon>Malpighiales</taxon>
        <taxon>Salicaceae</taxon>
        <taxon>Saliceae</taxon>
        <taxon>Populus</taxon>
    </lineage>
</organism>
<gene>
    <name evidence="1" type="ORF">NC653_031088</name>
</gene>
<evidence type="ECO:0000313" key="2">
    <source>
        <dbReference type="Proteomes" id="UP001164929"/>
    </source>
</evidence>
<comment type="caution">
    <text evidence="1">The sequence shown here is derived from an EMBL/GenBank/DDBJ whole genome shotgun (WGS) entry which is preliminary data.</text>
</comment>